<accession>K9UG15</accession>
<sequence>MNSIDKKICYLAESLLVKGEFMSWRRFNLPAFSIPDFKISSICNQQSDRIVVEKIITTGIVDSRLGKDASTTYLVEVLAAVSIVSYLEGNDLAIVASDSLNSYEQPFTFTICHHSDDSFILLDVAF</sequence>
<protein>
    <submittedName>
        <fullName evidence="1">Uncharacterized protein</fullName>
    </submittedName>
</protein>
<name>K9UG15_CHAP6</name>
<dbReference type="KEGG" id="cmp:Cha6605_2059"/>
<dbReference type="HOGENOM" id="CLU_1977595_0_0_3"/>
<proteinExistence type="predicted"/>
<evidence type="ECO:0000313" key="2">
    <source>
        <dbReference type="Proteomes" id="UP000010366"/>
    </source>
</evidence>
<dbReference type="RefSeq" id="WP_015159316.1">
    <property type="nucleotide sequence ID" value="NC_019697.1"/>
</dbReference>
<keyword evidence="2" id="KW-1185">Reference proteome</keyword>
<gene>
    <name evidence="1" type="ORF">Cha6605_2059</name>
</gene>
<dbReference type="Proteomes" id="UP000010366">
    <property type="component" value="Chromosome"/>
</dbReference>
<dbReference type="AlphaFoldDB" id="K9UG15"/>
<dbReference type="OrthoDB" id="9832771at2"/>
<reference evidence="1 2" key="1">
    <citation type="submission" date="2012-05" db="EMBL/GenBank/DDBJ databases">
        <title>Finished chromosome of genome of Chamaesiphon sp. PCC 6605.</title>
        <authorList>
            <consortium name="US DOE Joint Genome Institute"/>
            <person name="Gugger M."/>
            <person name="Coursin T."/>
            <person name="Rippka R."/>
            <person name="Tandeau De Marsac N."/>
            <person name="Huntemann M."/>
            <person name="Wei C.-L."/>
            <person name="Han J."/>
            <person name="Detter J.C."/>
            <person name="Han C."/>
            <person name="Tapia R."/>
            <person name="Chen A."/>
            <person name="Kyrpides N."/>
            <person name="Mavromatis K."/>
            <person name="Markowitz V."/>
            <person name="Szeto E."/>
            <person name="Ivanova N."/>
            <person name="Pagani I."/>
            <person name="Pati A."/>
            <person name="Goodwin L."/>
            <person name="Nordberg H.P."/>
            <person name="Cantor M.N."/>
            <person name="Hua S.X."/>
            <person name="Woyke T."/>
            <person name="Kerfeld C.A."/>
        </authorList>
    </citation>
    <scope>NUCLEOTIDE SEQUENCE [LARGE SCALE GENOMIC DNA]</scope>
    <source>
        <strain evidence="2">ATCC 27169 / PCC 6605</strain>
    </source>
</reference>
<dbReference type="EMBL" id="CP003600">
    <property type="protein sequence ID" value="AFY93154.1"/>
    <property type="molecule type" value="Genomic_DNA"/>
</dbReference>
<evidence type="ECO:0000313" key="1">
    <source>
        <dbReference type="EMBL" id="AFY93154.1"/>
    </source>
</evidence>
<organism evidence="1 2">
    <name type="scientific">Chamaesiphon minutus (strain ATCC 27169 / PCC 6605)</name>
    <dbReference type="NCBI Taxonomy" id="1173020"/>
    <lineage>
        <taxon>Bacteria</taxon>
        <taxon>Bacillati</taxon>
        <taxon>Cyanobacteriota</taxon>
        <taxon>Cyanophyceae</taxon>
        <taxon>Gomontiellales</taxon>
        <taxon>Chamaesiphonaceae</taxon>
        <taxon>Chamaesiphon</taxon>
    </lineage>
</organism>